<organism evidence="1">
    <name type="scientific">marine sediment metagenome</name>
    <dbReference type="NCBI Taxonomy" id="412755"/>
    <lineage>
        <taxon>unclassified sequences</taxon>
        <taxon>metagenomes</taxon>
        <taxon>ecological metagenomes</taxon>
    </lineage>
</organism>
<dbReference type="Pfam" id="PF06319">
    <property type="entry name" value="MmcB-like"/>
    <property type="match status" value="1"/>
</dbReference>
<accession>A0A0F9FD65</accession>
<gene>
    <name evidence="1" type="ORF">LCGC14_1966020</name>
</gene>
<sequence>MQHREVLNAAARWLSNPFQRAVMRECGLPTYDRADIVAFDVATNDVRIVEVKASVADARHLLEQLERYRPWCDYLYVAVPEALSTTIPQLPKGVGLIVARYSGQTIYGRLVRRPRRSTMDDEHRRKMQRRTLTWLLAFYTKGMIASKKAWTDGDEWTPGEALRAMEE</sequence>
<reference evidence="1" key="1">
    <citation type="journal article" date="2015" name="Nature">
        <title>Complex archaea that bridge the gap between prokaryotes and eukaryotes.</title>
        <authorList>
            <person name="Spang A."/>
            <person name="Saw J.H."/>
            <person name="Jorgensen S.L."/>
            <person name="Zaremba-Niedzwiedzka K."/>
            <person name="Martijn J."/>
            <person name="Lind A.E."/>
            <person name="van Eijk R."/>
            <person name="Schleper C."/>
            <person name="Guy L."/>
            <person name="Ettema T.J."/>
        </authorList>
    </citation>
    <scope>NUCLEOTIDE SEQUENCE</scope>
</reference>
<protein>
    <submittedName>
        <fullName evidence="1">Uncharacterized protein</fullName>
    </submittedName>
</protein>
<dbReference type="EMBL" id="LAZR01021736">
    <property type="protein sequence ID" value="KKL84314.1"/>
    <property type="molecule type" value="Genomic_DNA"/>
</dbReference>
<evidence type="ECO:0000313" key="1">
    <source>
        <dbReference type="EMBL" id="KKL84314.1"/>
    </source>
</evidence>
<dbReference type="InterPro" id="IPR009394">
    <property type="entry name" value="MmcB-like"/>
</dbReference>
<name>A0A0F9FD65_9ZZZZ</name>
<dbReference type="AlphaFoldDB" id="A0A0F9FD65"/>
<proteinExistence type="predicted"/>
<comment type="caution">
    <text evidence="1">The sequence shown here is derived from an EMBL/GenBank/DDBJ whole genome shotgun (WGS) entry which is preliminary data.</text>
</comment>